<keyword evidence="1" id="KW-1133">Transmembrane helix</keyword>
<accession>A0ABS1YHU0</accession>
<keyword evidence="1" id="KW-0472">Membrane</keyword>
<evidence type="ECO:0000313" key="2">
    <source>
        <dbReference type="EMBL" id="MBM0276736.1"/>
    </source>
</evidence>
<name>A0ABS1YHU0_9ACTN</name>
<feature type="transmembrane region" description="Helical" evidence="1">
    <location>
        <begin position="36"/>
        <end position="56"/>
    </location>
</feature>
<protein>
    <submittedName>
        <fullName evidence="2">Uncharacterized protein</fullName>
    </submittedName>
</protein>
<reference evidence="2 3" key="1">
    <citation type="submission" date="2021-01" db="EMBL/GenBank/DDBJ databases">
        <title>Draft genome sequence of Micromonospora sp. strain STR1s_6.</title>
        <authorList>
            <person name="Karlyshev A."/>
            <person name="Jawad R."/>
        </authorList>
    </citation>
    <scope>NUCLEOTIDE SEQUENCE [LARGE SCALE GENOMIC DNA]</scope>
    <source>
        <strain evidence="2 3">STR1S-6</strain>
    </source>
</reference>
<feature type="transmembrane region" description="Helical" evidence="1">
    <location>
        <begin position="68"/>
        <end position="89"/>
    </location>
</feature>
<sequence>MDATRSMVKRIGLLWVAAVPCLVLFAHELRPEYLPIEALTASVWAALLGVGGYLAIRLARWGHTRSAVVLLGVAALVACDAAVVVDSALSYDGFGYWTLNGGVGLPYSYAALWYPASLLPSSWDIFGVDQTAITAGDLEWQTEHIAPVAVVLTIASAVLVATLVRALSGGRQVSPALRPGQADA</sequence>
<keyword evidence="1" id="KW-0812">Transmembrane</keyword>
<evidence type="ECO:0000313" key="3">
    <source>
        <dbReference type="Proteomes" id="UP000622245"/>
    </source>
</evidence>
<dbReference type="RefSeq" id="WP_203149193.1">
    <property type="nucleotide sequence ID" value="NZ_JAEVHL010000068.1"/>
</dbReference>
<evidence type="ECO:0000256" key="1">
    <source>
        <dbReference type="SAM" id="Phobius"/>
    </source>
</evidence>
<feature type="transmembrane region" description="Helical" evidence="1">
    <location>
        <begin position="145"/>
        <end position="168"/>
    </location>
</feature>
<gene>
    <name evidence="2" type="ORF">JM949_15590</name>
</gene>
<dbReference type="Proteomes" id="UP000622245">
    <property type="component" value="Unassembled WGS sequence"/>
</dbReference>
<proteinExistence type="predicted"/>
<comment type="caution">
    <text evidence="2">The sequence shown here is derived from an EMBL/GenBank/DDBJ whole genome shotgun (WGS) entry which is preliminary data.</text>
</comment>
<dbReference type="EMBL" id="JAEVHL010000068">
    <property type="protein sequence ID" value="MBM0276736.1"/>
    <property type="molecule type" value="Genomic_DNA"/>
</dbReference>
<organism evidence="2 3">
    <name type="scientific">Micromonospora tarensis</name>
    <dbReference type="NCBI Taxonomy" id="2806100"/>
    <lineage>
        <taxon>Bacteria</taxon>
        <taxon>Bacillati</taxon>
        <taxon>Actinomycetota</taxon>
        <taxon>Actinomycetes</taxon>
        <taxon>Micromonosporales</taxon>
        <taxon>Micromonosporaceae</taxon>
        <taxon>Micromonospora</taxon>
    </lineage>
</organism>
<keyword evidence="3" id="KW-1185">Reference proteome</keyword>